<dbReference type="AlphaFoldDB" id="T0L5C6"/>
<evidence type="ECO:0000313" key="2">
    <source>
        <dbReference type="EMBL" id="EQB59714.1"/>
    </source>
</evidence>
<dbReference type="VEuPathDB" id="MicrosporidiaDB:NAPIS_ORF02706"/>
<dbReference type="InterPro" id="IPR050180">
    <property type="entry name" value="RNR_Ribonuclease"/>
</dbReference>
<dbReference type="HOGENOM" id="CLU_1166131_0_0_1"/>
<dbReference type="PROSITE" id="PS01175">
    <property type="entry name" value="RIBONUCLEASE_II"/>
    <property type="match status" value="1"/>
</dbReference>
<keyword evidence="2" id="KW-0269">Exonuclease</keyword>
<dbReference type="PANTHER" id="PTHR23355:SF9">
    <property type="entry name" value="DIS3-LIKE EXONUCLEASE 2"/>
    <property type="match status" value="1"/>
</dbReference>
<evidence type="ECO:0000259" key="1">
    <source>
        <dbReference type="Pfam" id="PF00773"/>
    </source>
</evidence>
<proteinExistence type="predicted"/>
<sequence length="238" mass="27822">MLLANISVAEYIYKNCPESSILRKHPKPSEVDLPIRVDLKDSKDVNKVISELNVEHAEIFKKIITRSMNQATYVISSDSTDFYHYGLASPLYTHFTSPIRRYADILVHRILFNILQKNSLSEMSNDKRFKKINNEEFININQNIIDNLNKRHSSARRCAWDVNTLFIYLVISEIEPSTFAFVTDTKANGVLIYVPEYGINEAIPTDKTYNVFDKINIKFLKDDERFYLKRRFNIQIID</sequence>
<organism evidence="2 3">
    <name type="scientific">Vairimorpha apis BRL 01</name>
    <dbReference type="NCBI Taxonomy" id="1037528"/>
    <lineage>
        <taxon>Eukaryota</taxon>
        <taxon>Fungi</taxon>
        <taxon>Fungi incertae sedis</taxon>
        <taxon>Microsporidia</taxon>
        <taxon>Nosematidae</taxon>
        <taxon>Vairimorpha</taxon>
    </lineage>
</organism>
<keyword evidence="3" id="KW-1185">Reference proteome</keyword>
<gene>
    <name evidence="2" type="ORF">NAPIS_ORF02706</name>
</gene>
<dbReference type="InterPro" id="IPR022966">
    <property type="entry name" value="RNase_II/R_CS"/>
</dbReference>
<dbReference type="GO" id="GO:0003723">
    <property type="term" value="F:RNA binding"/>
    <property type="evidence" value="ECO:0007669"/>
    <property type="project" value="InterPro"/>
</dbReference>
<dbReference type="GO" id="GO:0004540">
    <property type="term" value="F:RNA nuclease activity"/>
    <property type="evidence" value="ECO:0007669"/>
    <property type="project" value="InterPro"/>
</dbReference>
<dbReference type="PANTHER" id="PTHR23355">
    <property type="entry name" value="RIBONUCLEASE"/>
    <property type="match status" value="1"/>
</dbReference>
<name>T0L5C6_9MICR</name>
<reference evidence="2 3" key="1">
    <citation type="journal article" date="2013" name="BMC Genomics">
        <title>Genome sequencing and comparative genomics of honey bee microsporidia, Nosema apis reveal novel insights into host-parasite interactions.</title>
        <authorList>
            <person name="Chen Yp."/>
            <person name="Pettis J.S."/>
            <person name="Zhao Y."/>
            <person name="Liu X."/>
            <person name="Tallon L.J."/>
            <person name="Sadzewicz L.D."/>
            <person name="Li R."/>
            <person name="Zheng H."/>
            <person name="Huang S."/>
            <person name="Zhang X."/>
            <person name="Hamilton M.C."/>
            <person name="Pernal S.F."/>
            <person name="Melathopoulos A.P."/>
            <person name="Yan X."/>
            <person name="Evans J.D."/>
        </authorList>
    </citation>
    <scope>NUCLEOTIDE SEQUENCE [LARGE SCALE GENOMIC DNA]</scope>
    <source>
        <strain evidence="2 3">BRL 01</strain>
    </source>
</reference>
<dbReference type="GO" id="GO:0004527">
    <property type="term" value="F:exonuclease activity"/>
    <property type="evidence" value="ECO:0007669"/>
    <property type="project" value="UniProtKB-KW"/>
</dbReference>
<keyword evidence="2" id="KW-0540">Nuclease</keyword>
<feature type="domain" description="RNB" evidence="1">
    <location>
        <begin position="1"/>
        <end position="116"/>
    </location>
</feature>
<dbReference type="InterPro" id="IPR012340">
    <property type="entry name" value="NA-bd_OB-fold"/>
</dbReference>
<accession>T0L5C6</accession>
<protein>
    <submittedName>
        <fullName evidence="2">Exosome complex exonuclease rrp44</fullName>
    </submittedName>
</protein>
<evidence type="ECO:0000313" key="3">
    <source>
        <dbReference type="Proteomes" id="UP000053780"/>
    </source>
</evidence>
<dbReference type="OrthoDB" id="372421at2759"/>
<dbReference type="Proteomes" id="UP000053780">
    <property type="component" value="Unassembled WGS sequence"/>
</dbReference>
<dbReference type="InterPro" id="IPR001900">
    <property type="entry name" value="RNase_II/R"/>
</dbReference>
<dbReference type="Pfam" id="PF00773">
    <property type="entry name" value="RNB"/>
    <property type="match status" value="1"/>
</dbReference>
<dbReference type="SUPFAM" id="SSF50249">
    <property type="entry name" value="Nucleic acid-binding proteins"/>
    <property type="match status" value="1"/>
</dbReference>
<dbReference type="GO" id="GO:0006402">
    <property type="term" value="P:mRNA catabolic process"/>
    <property type="evidence" value="ECO:0007669"/>
    <property type="project" value="TreeGrafter"/>
</dbReference>
<dbReference type="EMBL" id="KE647374">
    <property type="protein sequence ID" value="EQB59714.1"/>
    <property type="molecule type" value="Genomic_DNA"/>
</dbReference>
<keyword evidence="2" id="KW-0378">Hydrolase</keyword>